<sequence length="209" mass="23085">MILHPSLASADPLCLGSVIDKLDNQNIGSLHLDIEDGNFIHNITFGSKLVKAVVQATKQAISIHLMVSQPLFWVRELAPFAPKWIFFHPEAVNNPSEIIAEIKKIGAKAGIALNPSTAVAPYQYLTDKLDAVMVMTSEPDGEDQQFIPLMVEKIQQVSSLFHPLECWVDGGISADKMPLLKKMGINNIVLGRALFTTDDYEKTIKQFSD</sequence>
<comment type="caution">
    <text evidence="11">The sequence shown here is derived from an EMBL/GenBank/DDBJ whole genome shotgun (WGS) entry which is preliminary data.</text>
</comment>
<dbReference type="GO" id="GO:0046872">
    <property type="term" value="F:metal ion binding"/>
    <property type="evidence" value="ECO:0007669"/>
    <property type="project" value="UniProtKB-KW"/>
</dbReference>
<evidence type="ECO:0000256" key="10">
    <source>
        <dbReference type="ARBA" id="ARBA00023277"/>
    </source>
</evidence>
<dbReference type="InterPro" id="IPR000056">
    <property type="entry name" value="Ribul_P_3_epim-like"/>
</dbReference>
<dbReference type="GO" id="GO:1901135">
    <property type="term" value="P:carbohydrate derivative metabolic process"/>
    <property type="evidence" value="ECO:0007669"/>
    <property type="project" value="UniProtKB-ARBA"/>
</dbReference>
<dbReference type="EC" id="5.1.3.-" evidence="11"/>
<keyword evidence="8" id="KW-0464">Manganese</keyword>
<keyword evidence="10" id="KW-0119">Carbohydrate metabolism</keyword>
<evidence type="ECO:0000256" key="7">
    <source>
        <dbReference type="ARBA" id="ARBA00023004"/>
    </source>
</evidence>
<dbReference type="CDD" id="cd00429">
    <property type="entry name" value="RPE"/>
    <property type="match status" value="1"/>
</dbReference>
<keyword evidence="7" id="KW-0408">Iron</keyword>
<evidence type="ECO:0000256" key="2">
    <source>
        <dbReference type="ARBA" id="ARBA00001947"/>
    </source>
</evidence>
<evidence type="ECO:0000256" key="1">
    <source>
        <dbReference type="ARBA" id="ARBA00001936"/>
    </source>
</evidence>
<comment type="subunit">
    <text evidence="4">Homodimer.</text>
</comment>
<accession>A0AAI9MX46</accession>
<dbReference type="SUPFAM" id="SSF51366">
    <property type="entry name" value="Ribulose-phoshate binding barrel"/>
    <property type="match status" value="1"/>
</dbReference>
<comment type="cofactor">
    <cofactor evidence="2">
        <name>Zn(2+)</name>
        <dbReference type="ChEBI" id="CHEBI:29105"/>
    </cofactor>
</comment>
<keyword evidence="5" id="KW-0479">Metal-binding</keyword>
<dbReference type="GO" id="GO:0016857">
    <property type="term" value="F:racemase and epimerase activity, acting on carbohydrates and derivatives"/>
    <property type="evidence" value="ECO:0007669"/>
    <property type="project" value="InterPro"/>
</dbReference>
<comment type="cofactor">
    <cofactor evidence="3">
        <name>Fe(2+)</name>
        <dbReference type="ChEBI" id="CHEBI:29033"/>
    </cofactor>
</comment>
<evidence type="ECO:0000256" key="4">
    <source>
        <dbReference type="ARBA" id="ARBA00011738"/>
    </source>
</evidence>
<comment type="cofactor">
    <cofactor evidence="1">
        <name>Mn(2+)</name>
        <dbReference type="ChEBI" id="CHEBI:29035"/>
    </cofactor>
</comment>
<evidence type="ECO:0000256" key="3">
    <source>
        <dbReference type="ARBA" id="ARBA00001954"/>
    </source>
</evidence>
<dbReference type="PROSITE" id="PS01085">
    <property type="entry name" value="RIBUL_P_3_EPIMER_1"/>
    <property type="match status" value="1"/>
</dbReference>
<dbReference type="GO" id="GO:0046496">
    <property type="term" value="P:nicotinamide nucleotide metabolic process"/>
    <property type="evidence" value="ECO:0007669"/>
    <property type="project" value="UniProtKB-ARBA"/>
</dbReference>
<dbReference type="GO" id="GO:0006163">
    <property type="term" value="P:purine nucleotide metabolic process"/>
    <property type="evidence" value="ECO:0007669"/>
    <property type="project" value="UniProtKB-ARBA"/>
</dbReference>
<dbReference type="AlphaFoldDB" id="A0AAI9MX46"/>
<dbReference type="PANTHER" id="PTHR11749">
    <property type="entry name" value="RIBULOSE-5-PHOSPHATE-3-EPIMERASE"/>
    <property type="match status" value="1"/>
</dbReference>
<dbReference type="Gene3D" id="3.20.20.70">
    <property type="entry name" value="Aldolase class I"/>
    <property type="match status" value="1"/>
</dbReference>
<evidence type="ECO:0000256" key="8">
    <source>
        <dbReference type="ARBA" id="ARBA00023211"/>
    </source>
</evidence>
<evidence type="ECO:0000256" key="6">
    <source>
        <dbReference type="ARBA" id="ARBA00022833"/>
    </source>
</evidence>
<dbReference type="GO" id="GO:0005975">
    <property type="term" value="P:carbohydrate metabolic process"/>
    <property type="evidence" value="ECO:0007669"/>
    <property type="project" value="InterPro"/>
</dbReference>
<protein>
    <submittedName>
        <fullName evidence="11">Epimerase</fullName>
        <ecNumber evidence="11">5.1.3.-</ecNumber>
    </submittedName>
</protein>
<keyword evidence="9 11" id="KW-0413">Isomerase</keyword>
<dbReference type="Pfam" id="PF00834">
    <property type="entry name" value="Ribul_P_3_epim"/>
    <property type="match status" value="1"/>
</dbReference>
<dbReference type="FunFam" id="3.20.20.70:FF:000191">
    <property type="entry name" value="ribulose-phosphate 3-epimerase isoform X2"/>
    <property type="match status" value="1"/>
</dbReference>
<organism evidence="11">
    <name type="scientific">Providencia stuartii</name>
    <dbReference type="NCBI Taxonomy" id="588"/>
    <lineage>
        <taxon>Bacteria</taxon>
        <taxon>Pseudomonadati</taxon>
        <taxon>Pseudomonadota</taxon>
        <taxon>Gammaproteobacteria</taxon>
        <taxon>Enterobacterales</taxon>
        <taxon>Morganellaceae</taxon>
        <taxon>Providencia</taxon>
    </lineage>
</organism>
<name>A0AAI9MX46_PROST</name>
<gene>
    <name evidence="11" type="ORF">JRA39_002118</name>
</gene>
<reference evidence="11" key="1">
    <citation type="submission" date="2024-02" db="EMBL/GenBank/DDBJ databases">
        <authorList>
            <consortium name="Clinical and Environmental Microbiology Branch: Whole genome sequencing antimicrobial resistance pathogens in the healthcare setting"/>
        </authorList>
    </citation>
    <scope>NUCLEOTIDE SEQUENCE</scope>
    <source>
        <strain evidence="11">2020GO-00142</strain>
    </source>
</reference>
<evidence type="ECO:0000256" key="5">
    <source>
        <dbReference type="ARBA" id="ARBA00022723"/>
    </source>
</evidence>
<dbReference type="GO" id="GO:0006091">
    <property type="term" value="P:generation of precursor metabolites and energy"/>
    <property type="evidence" value="ECO:0007669"/>
    <property type="project" value="UniProtKB-ARBA"/>
</dbReference>
<keyword evidence="6" id="KW-0862">Zinc</keyword>
<proteinExistence type="predicted"/>
<dbReference type="InterPro" id="IPR011060">
    <property type="entry name" value="RibuloseP-bd_barrel"/>
</dbReference>
<dbReference type="EMBL" id="AAZDVE040000014">
    <property type="protein sequence ID" value="EMP9433066.1"/>
    <property type="molecule type" value="Genomic_DNA"/>
</dbReference>
<evidence type="ECO:0000256" key="9">
    <source>
        <dbReference type="ARBA" id="ARBA00023235"/>
    </source>
</evidence>
<evidence type="ECO:0000313" key="11">
    <source>
        <dbReference type="EMBL" id="EMP9433066.1"/>
    </source>
</evidence>
<dbReference type="InterPro" id="IPR013785">
    <property type="entry name" value="Aldolase_TIM"/>
</dbReference>